<evidence type="ECO:0000313" key="1">
    <source>
        <dbReference type="EMBL" id="PIO77754.1"/>
    </source>
</evidence>
<organism evidence="1 2">
    <name type="scientific">Teladorsagia circumcincta</name>
    <name type="common">Brown stomach worm</name>
    <name type="synonym">Ostertagia circumcincta</name>
    <dbReference type="NCBI Taxonomy" id="45464"/>
    <lineage>
        <taxon>Eukaryota</taxon>
        <taxon>Metazoa</taxon>
        <taxon>Ecdysozoa</taxon>
        <taxon>Nematoda</taxon>
        <taxon>Chromadorea</taxon>
        <taxon>Rhabditida</taxon>
        <taxon>Rhabditina</taxon>
        <taxon>Rhabditomorpha</taxon>
        <taxon>Strongyloidea</taxon>
        <taxon>Trichostrongylidae</taxon>
        <taxon>Teladorsagia</taxon>
    </lineage>
</organism>
<gene>
    <name evidence="1" type="ORF">TELCIR_00095</name>
</gene>
<name>A0A2G9V5J7_TELCI</name>
<sequence length="93" mass="10332">MTSYYKYKSANPYVHGFYALNGTAIVELNGSRSRKCGASSSHSLAEIGSGQSERRNDNAICSLFLSFDITMKGRYDNEFFDNDDAQLTIAIDD</sequence>
<evidence type="ECO:0000313" key="2">
    <source>
        <dbReference type="Proteomes" id="UP000230423"/>
    </source>
</evidence>
<dbReference type="Proteomes" id="UP000230423">
    <property type="component" value="Unassembled WGS sequence"/>
</dbReference>
<reference evidence="1 2" key="1">
    <citation type="submission" date="2015-09" db="EMBL/GenBank/DDBJ databases">
        <title>Draft genome of the parasitic nematode Teladorsagia circumcincta isolate WARC Sus (inbred).</title>
        <authorList>
            <person name="Mitreva M."/>
        </authorList>
    </citation>
    <scope>NUCLEOTIDE SEQUENCE [LARGE SCALE GENOMIC DNA]</scope>
    <source>
        <strain evidence="1 2">S</strain>
    </source>
</reference>
<dbReference type="EMBL" id="KZ344987">
    <property type="protein sequence ID" value="PIO77754.1"/>
    <property type="molecule type" value="Genomic_DNA"/>
</dbReference>
<keyword evidence="2" id="KW-1185">Reference proteome</keyword>
<protein>
    <submittedName>
        <fullName evidence="1">Uncharacterized protein</fullName>
    </submittedName>
</protein>
<accession>A0A2G9V5J7</accession>
<dbReference type="AlphaFoldDB" id="A0A2G9V5J7"/>
<proteinExistence type="predicted"/>